<name>A0ABQ8FWN4_9PEZI</name>
<dbReference type="EMBL" id="JAGTJR010000043">
    <property type="protein sequence ID" value="KAH7031885.1"/>
    <property type="molecule type" value="Genomic_DNA"/>
</dbReference>
<reference evidence="2 3" key="1">
    <citation type="journal article" date="2021" name="Nat. Commun.">
        <title>Genetic determinants of endophytism in the Arabidopsis root mycobiome.</title>
        <authorList>
            <person name="Mesny F."/>
            <person name="Miyauchi S."/>
            <person name="Thiergart T."/>
            <person name="Pickel B."/>
            <person name="Atanasova L."/>
            <person name="Karlsson M."/>
            <person name="Huettel B."/>
            <person name="Barry K.W."/>
            <person name="Haridas S."/>
            <person name="Chen C."/>
            <person name="Bauer D."/>
            <person name="Andreopoulos W."/>
            <person name="Pangilinan J."/>
            <person name="LaButti K."/>
            <person name="Riley R."/>
            <person name="Lipzen A."/>
            <person name="Clum A."/>
            <person name="Drula E."/>
            <person name="Henrissat B."/>
            <person name="Kohler A."/>
            <person name="Grigoriev I.V."/>
            <person name="Martin F.M."/>
            <person name="Hacquard S."/>
        </authorList>
    </citation>
    <scope>NUCLEOTIDE SEQUENCE [LARGE SCALE GENOMIC DNA]</scope>
    <source>
        <strain evidence="2 3">MPI-SDFR-AT-0080</strain>
    </source>
</reference>
<dbReference type="Proteomes" id="UP000774617">
    <property type="component" value="Unassembled WGS sequence"/>
</dbReference>
<evidence type="ECO:0000256" key="1">
    <source>
        <dbReference type="SAM" id="MobiDB-lite"/>
    </source>
</evidence>
<accession>A0ABQ8FWN4</accession>
<proteinExistence type="predicted"/>
<feature type="region of interest" description="Disordered" evidence="1">
    <location>
        <begin position="93"/>
        <end position="112"/>
    </location>
</feature>
<comment type="caution">
    <text evidence="2">The sequence shown here is derived from an EMBL/GenBank/DDBJ whole genome shotgun (WGS) entry which is preliminary data.</text>
</comment>
<sequence length="112" mass="12031">MCMRARVSDRRRFFSCMYLVSPALVRLSALPPPILVRHTSPSVQDISTCAKVYVPPACLLAPYQAVAAATCVALLLDPWTPHVSFTSVDCSHKGTNGAAHTRPACPSPGPRV</sequence>
<keyword evidence="3" id="KW-1185">Reference proteome</keyword>
<organism evidence="2 3">
    <name type="scientific">Macrophomina phaseolina</name>
    <dbReference type="NCBI Taxonomy" id="35725"/>
    <lineage>
        <taxon>Eukaryota</taxon>
        <taxon>Fungi</taxon>
        <taxon>Dikarya</taxon>
        <taxon>Ascomycota</taxon>
        <taxon>Pezizomycotina</taxon>
        <taxon>Dothideomycetes</taxon>
        <taxon>Dothideomycetes incertae sedis</taxon>
        <taxon>Botryosphaeriales</taxon>
        <taxon>Botryosphaeriaceae</taxon>
        <taxon>Macrophomina</taxon>
    </lineage>
</organism>
<evidence type="ECO:0000313" key="3">
    <source>
        <dbReference type="Proteomes" id="UP000774617"/>
    </source>
</evidence>
<protein>
    <submittedName>
        <fullName evidence="2">Uncharacterized protein</fullName>
    </submittedName>
</protein>
<evidence type="ECO:0000313" key="2">
    <source>
        <dbReference type="EMBL" id="KAH7031885.1"/>
    </source>
</evidence>
<gene>
    <name evidence="2" type="ORF">B0J12DRAFT_316033</name>
</gene>